<dbReference type="GO" id="GO:0046872">
    <property type="term" value="F:metal ion binding"/>
    <property type="evidence" value="ECO:0007669"/>
    <property type="project" value="UniProtKB-KW"/>
</dbReference>
<proteinExistence type="inferred from homology"/>
<reference evidence="13" key="1">
    <citation type="submission" date="2021-01" db="EMBL/GenBank/DDBJ databases">
        <authorList>
            <person name="Corre E."/>
            <person name="Pelletier E."/>
            <person name="Niang G."/>
            <person name="Scheremetjew M."/>
            <person name="Finn R."/>
            <person name="Kale V."/>
            <person name="Holt S."/>
            <person name="Cochrane G."/>
            <person name="Meng A."/>
            <person name="Brown T."/>
            <person name="Cohen L."/>
        </authorList>
    </citation>
    <scope>NUCLEOTIDE SEQUENCE</scope>
    <source>
        <strain evidence="13">CCMP1897</strain>
    </source>
</reference>
<evidence type="ECO:0000256" key="7">
    <source>
        <dbReference type="ARBA" id="ARBA00022842"/>
    </source>
</evidence>
<dbReference type="Gene3D" id="3.40.1110.10">
    <property type="entry name" value="Calcium-transporting ATPase, cytoplasmic domain N"/>
    <property type="match status" value="1"/>
</dbReference>
<evidence type="ECO:0000256" key="11">
    <source>
        <dbReference type="RuleBase" id="RU362081"/>
    </source>
</evidence>
<dbReference type="InterPro" id="IPR044492">
    <property type="entry name" value="P_typ_ATPase_HD_dom"/>
</dbReference>
<evidence type="ECO:0000256" key="10">
    <source>
        <dbReference type="ARBA" id="ARBA00023136"/>
    </source>
</evidence>
<dbReference type="InterPro" id="IPR018303">
    <property type="entry name" value="ATPase_P-typ_P_site"/>
</dbReference>
<dbReference type="Gene3D" id="3.40.50.1000">
    <property type="entry name" value="HAD superfamily/HAD-like"/>
    <property type="match status" value="1"/>
</dbReference>
<dbReference type="InterPro" id="IPR008250">
    <property type="entry name" value="ATPase_P-typ_transduc_dom_A_sf"/>
</dbReference>
<dbReference type="Pfam" id="PF00122">
    <property type="entry name" value="E1-E2_ATPase"/>
    <property type="match status" value="1"/>
</dbReference>
<feature type="transmembrane region" description="Helical" evidence="11">
    <location>
        <begin position="235"/>
        <end position="255"/>
    </location>
</feature>
<evidence type="ECO:0000256" key="1">
    <source>
        <dbReference type="ARBA" id="ARBA00004141"/>
    </source>
</evidence>
<dbReference type="NCBIfam" id="TIGR01494">
    <property type="entry name" value="ATPase_P-type"/>
    <property type="match status" value="2"/>
</dbReference>
<dbReference type="InterPro" id="IPR036412">
    <property type="entry name" value="HAD-like_sf"/>
</dbReference>
<keyword evidence="4 11" id="KW-0479">Metal-binding</keyword>
<comment type="subcellular location">
    <subcellularLocation>
        <location evidence="1">Membrane</location>
        <topology evidence="1">Multi-pass membrane protein</topology>
    </subcellularLocation>
</comment>
<organism evidence="13">
    <name type="scientific">Picocystis salinarum</name>
    <dbReference type="NCBI Taxonomy" id="88271"/>
    <lineage>
        <taxon>Eukaryota</taxon>
        <taxon>Viridiplantae</taxon>
        <taxon>Chlorophyta</taxon>
        <taxon>Picocystophyceae</taxon>
        <taxon>Picocystales</taxon>
        <taxon>Picocystaceae</taxon>
        <taxon>Picocystis</taxon>
    </lineage>
</organism>
<dbReference type="SFLD" id="SFLDS00003">
    <property type="entry name" value="Haloacid_Dehalogenase"/>
    <property type="match status" value="1"/>
</dbReference>
<dbReference type="GO" id="GO:0005524">
    <property type="term" value="F:ATP binding"/>
    <property type="evidence" value="ECO:0007669"/>
    <property type="project" value="UniProtKB-UniRule"/>
</dbReference>
<dbReference type="PROSITE" id="PS00154">
    <property type="entry name" value="ATPASE_E1_E2"/>
    <property type="match status" value="1"/>
</dbReference>
<feature type="transmembrane region" description="Helical" evidence="11">
    <location>
        <begin position="275"/>
        <end position="299"/>
    </location>
</feature>
<keyword evidence="6 11" id="KW-0067">ATP-binding</keyword>
<dbReference type="AlphaFoldDB" id="A0A7S3UIS9"/>
<dbReference type="SUPFAM" id="SSF56784">
    <property type="entry name" value="HAD-like"/>
    <property type="match status" value="1"/>
</dbReference>
<feature type="transmembrane region" description="Helical" evidence="11">
    <location>
        <begin position="12"/>
        <end position="30"/>
    </location>
</feature>
<keyword evidence="8" id="KW-1278">Translocase</keyword>
<dbReference type="SUPFAM" id="SSF81653">
    <property type="entry name" value="Calcium ATPase, transduction domain A"/>
    <property type="match status" value="1"/>
</dbReference>
<accession>A0A7S3UIS9</accession>
<feature type="transmembrane region" description="Helical" evidence="11">
    <location>
        <begin position="597"/>
        <end position="617"/>
    </location>
</feature>
<dbReference type="InterPro" id="IPR023299">
    <property type="entry name" value="ATPase_P-typ_cyto_dom_N"/>
</dbReference>
<gene>
    <name evidence="13" type="ORF">PSAL00342_LOCUS7932</name>
</gene>
<name>A0A7S3UIS9_9CHLO</name>
<feature type="transmembrane region" description="Helical" evidence="11">
    <location>
        <begin position="67"/>
        <end position="92"/>
    </location>
</feature>
<dbReference type="InterPro" id="IPR023214">
    <property type="entry name" value="HAD_sf"/>
</dbReference>
<evidence type="ECO:0000313" key="13">
    <source>
        <dbReference type="EMBL" id="CAE0614031.1"/>
    </source>
</evidence>
<protein>
    <recommendedName>
        <fullName evidence="12">P-type ATPase A domain-containing protein</fullName>
    </recommendedName>
</protein>
<dbReference type="GO" id="GO:0016887">
    <property type="term" value="F:ATP hydrolysis activity"/>
    <property type="evidence" value="ECO:0007669"/>
    <property type="project" value="InterPro"/>
</dbReference>
<dbReference type="PANTHER" id="PTHR43079:SF1">
    <property type="entry name" value="CADMIUM_ZINC-TRANSPORTING ATPASE HMA1, CHLOROPLASTIC-RELATED"/>
    <property type="match status" value="1"/>
</dbReference>
<dbReference type="Gene3D" id="2.70.150.10">
    <property type="entry name" value="Calcium-transporting ATPase, cytoplasmic transduction domain A"/>
    <property type="match status" value="1"/>
</dbReference>
<dbReference type="InterPro" id="IPR027256">
    <property type="entry name" value="P-typ_ATPase_IB"/>
</dbReference>
<dbReference type="PANTHER" id="PTHR43079">
    <property type="entry name" value="PROBABLE CADMIUM/ZINC-TRANSPORTING ATPASE HMA1"/>
    <property type="match status" value="1"/>
</dbReference>
<dbReference type="PRINTS" id="PR00119">
    <property type="entry name" value="CATATPASE"/>
</dbReference>
<dbReference type="SFLD" id="SFLDF00027">
    <property type="entry name" value="p-type_atpase"/>
    <property type="match status" value="1"/>
</dbReference>
<sequence length="677" mass="71233">MADALDDNLMAVGASALLLGGSTILGSAGTATKLAQACVSVAFALVAVPAFVELVDDLLGLNVNIHVLMTLGAFASLLLGNASEGALLLVLFSGSHVAEHKLTDRAARDASELQKLSPEVALRVRGEAEETVRVQDVQVGDVVLVRAGELAPLDGRVVRGECLATMEHITGEATPFHVQVGDFVPAGSIALDGRLLVEVTASADASTLERIGSMTMESIRSRPKLKMWLDGFGEVYSKLVLVAALALMMLGPLVLGWRYLPHNGVPGSVNRSLGLMVAAAPCSLSVTPLAYIAAISALARRGVILRSSRVLDALLSCDTIAFDKTGTLTTGALKLDSVKQWGSGGLDRNGAGQAEAVAIAGAVEQYAVHPIAQALVTYAREAKGLPKVEVDTFSSEPGQGLVAQVVVNNRSREVKIGRVEFVLRDLEPEQARAAELEVEEMKKKATAMAVMTVDGEVTLFCFQDQVRPQAQDVIHALKSYFSKVTMLTGDRKVNADSVAKEVGIHEIYAELTPEAKLEYVQKAVGNNGNQGRKQTNGLAMVGEGMNDAPALAASTVGIVLADRASAASMVAGDVILLGDAVETLPLLLSKARQTRRVVSQGVLFALFFIFAASIPAVMGTIPLWLTVVIHEGGTLAVCLNALRTLKNPAERTQTIVARRRIQEAHRTPALASGAASA</sequence>
<keyword evidence="3 11" id="KW-0812">Transmembrane</keyword>
<evidence type="ECO:0000256" key="6">
    <source>
        <dbReference type="ARBA" id="ARBA00022840"/>
    </source>
</evidence>
<evidence type="ECO:0000256" key="2">
    <source>
        <dbReference type="ARBA" id="ARBA00006024"/>
    </source>
</evidence>
<dbReference type="SFLD" id="SFLDG00002">
    <property type="entry name" value="C1.7:_P-type_atpase_like"/>
    <property type="match status" value="1"/>
</dbReference>
<evidence type="ECO:0000256" key="3">
    <source>
        <dbReference type="ARBA" id="ARBA00022692"/>
    </source>
</evidence>
<dbReference type="InterPro" id="IPR051949">
    <property type="entry name" value="Cation_Transport_ATPase"/>
</dbReference>
<evidence type="ECO:0000256" key="8">
    <source>
        <dbReference type="ARBA" id="ARBA00022967"/>
    </source>
</evidence>
<comment type="similarity">
    <text evidence="2 11">Belongs to the cation transport ATPase (P-type) (TC 3.A.3) family. Type IB subfamily.</text>
</comment>
<dbReference type="InterPro" id="IPR001757">
    <property type="entry name" value="P_typ_ATPase"/>
</dbReference>
<dbReference type="GO" id="GO:0016020">
    <property type="term" value="C:membrane"/>
    <property type="evidence" value="ECO:0007669"/>
    <property type="project" value="UniProtKB-SubCell"/>
</dbReference>
<feature type="domain" description="P-type ATPase A" evidence="12">
    <location>
        <begin position="116"/>
        <end position="214"/>
    </location>
</feature>
<keyword evidence="10 11" id="KW-0472">Membrane</keyword>
<evidence type="ECO:0000256" key="5">
    <source>
        <dbReference type="ARBA" id="ARBA00022741"/>
    </source>
</evidence>
<dbReference type="NCBIfam" id="TIGR01525">
    <property type="entry name" value="ATPase-IB_hvy"/>
    <property type="match status" value="1"/>
</dbReference>
<dbReference type="InterPro" id="IPR059000">
    <property type="entry name" value="ATPase_P-type_domA"/>
</dbReference>
<keyword evidence="7" id="KW-0460">Magnesium</keyword>
<feature type="transmembrane region" description="Helical" evidence="11">
    <location>
        <begin position="37"/>
        <end position="55"/>
    </location>
</feature>
<dbReference type="GO" id="GO:0019829">
    <property type="term" value="F:ATPase-coupled monoatomic cation transmembrane transporter activity"/>
    <property type="evidence" value="ECO:0007669"/>
    <property type="project" value="InterPro"/>
</dbReference>
<dbReference type="SUPFAM" id="SSF81660">
    <property type="entry name" value="Metal cation-transporting ATPase, ATP-binding domain N"/>
    <property type="match status" value="1"/>
</dbReference>
<keyword evidence="5 11" id="KW-0547">Nucleotide-binding</keyword>
<dbReference type="Pfam" id="PF00702">
    <property type="entry name" value="Hydrolase"/>
    <property type="match status" value="1"/>
</dbReference>
<dbReference type="EMBL" id="HBIS01009752">
    <property type="protein sequence ID" value="CAE0614031.1"/>
    <property type="molecule type" value="Transcribed_RNA"/>
</dbReference>
<evidence type="ECO:0000256" key="4">
    <source>
        <dbReference type="ARBA" id="ARBA00022723"/>
    </source>
</evidence>
<keyword evidence="9 11" id="KW-1133">Transmembrane helix</keyword>
<evidence type="ECO:0000259" key="12">
    <source>
        <dbReference type="Pfam" id="PF00122"/>
    </source>
</evidence>
<evidence type="ECO:0000256" key="9">
    <source>
        <dbReference type="ARBA" id="ARBA00022989"/>
    </source>
</evidence>